<evidence type="ECO:0000259" key="1">
    <source>
        <dbReference type="Pfam" id="PF13691"/>
    </source>
</evidence>
<feature type="domain" description="tRNase Z endonuclease" evidence="1">
    <location>
        <begin position="19"/>
        <end position="49"/>
    </location>
</feature>
<gene>
    <name evidence="2" type="primary">rnz</name>
</gene>
<dbReference type="Pfam" id="PF13691">
    <property type="entry name" value="Lactamase_B_4"/>
    <property type="match status" value="1"/>
</dbReference>
<sequence length="218" mass="25247">MLSKSISFLVKCSRTNTVWLFNCPEGCQNILMQKKINLQQIKNIFLTSFETENIAGLIGLLSSFSLNTKMDTLNIYGPYGLLRYLQFLKKYAQTTFKYNLKISTIEYGFFQLTSSCNLYILPALNHSKQLECIFIEKEKIGRFKPLKAQSFHIPIGPLYGKIKLKYRLLLADGLIITRKDFTHSYYKGLKIIIYLNKYGSRNATECALKSDNIIRYKL</sequence>
<geneLocation type="chloroplast" evidence="2"/>
<reference evidence="2" key="1">
    <citation type="submission" date="2019-03" db="EMBL/GenBank/DDBJ databases">
        <title>Phycologia Chloroplast and mitochondrial genomes of Kumanoa mahlacensis.</title>
        <authorList>
            <person name="Fang K."/>
        </authorList>
    </citation>
    <scope>NUCLEOTIDE SEQUENCE</scope>
    <source>
        <strain evidence="2">SAS-FKP1701</strain>
    </source>
</reference>
<dbReference type="InterPro" id="IPR036866">
    <property type="entry name" value="RibonucZ/Hydroxyglut_hydro"/>
</dbReference>
<organism evidence="2">
    <name type="scientific">Kumanoa mahlacensis</name>
    <dbReference type="NCBI Taxonomy" id="1196387"/>
    <lineage>
        <taxon>Eukaryota</taxon>
        <taxon>Rhodophyta</taxon>
        <taxon>Florideophyceae</taxon>
        <taxon>Nemaliophycidae</taxon>
        <taxon>Batrachospermales</taxon>
        <taxon>Batrachospermaceae</taxon>
        <taxon>Kumanoa</taxon>
    </lineage>
</organism>
<dbReference type="Gene3D" id="3.60.15.10">
    <property type="entry name" value="Ribonuclease Z/Hydroxyacylglutathione hydrolase-like"/>
    <property type="match status" value="1"/>
</dbReference>
<dbReference type="GO" id="GO:0046872">
    <property type="term" value="F:metal ion binding"/>
    <property type="evidence" value="ECO:0007669"/>
    <property type="project" value="UniProtKB-KW"/>
</dbReference>
<evidence type="ECO:0000313" key="2">
    <source>
        <dbReference type="EMBL" id="UEQ11986.1"/>
    </source>
</evidence>
<dbReference type="EMBL" id="MK641509">
    <property type="protein sequence ID" value="UEQ11986.1"/>
    <property type="molecule type" value="Genomic_DNA"/>
</dbReference>
<dbReference type="AlphaFoldDB" id="A0A8K1YUE1"/>
<accession>A0A8K1YUE1</accession>
<proteinExistence type="predicted"/>
<protein>
    <submittedName>
        <fullName evidence="2">Ribonuclease Z</fullName>
    </submittedName>
</protein>
<keyword evidence="2" id="KW-0150">Chloroplast</keyword>
<dbReference type="PANTHER" id="PTHR46018:SF2">
    <property type="entry name" value="ZINC PHOSPHODIESTERASE ELAC PROTEIN 1"/>
    <property type="match status" value="1"/>
</dbReference>
<dbReference type="GO" id="GO:0042781">
    <property type="term" value="F:3'-tRNA processing endoribonuclease activity"/>
    <property type="evidence" value="ECO:0007669"/>
    <property type="project" value="TreeGrafter"/>
</dbReference>
<name>A0A8K1YUE1_9FLOR</name>
<dbReference type="SUPFAM" id="SSF56281">
    <property type="entry name" value="Metallo-hydrolase/oxidoreductase"/>
    <property type="match status" value="1"/>
</dbReference>
<keyword evidence="2" id="KW-0934">Plastid</keyword>
<dbReference type="PANTHER" id="PTHR46018">
    <property type="entry name" value="ZINC PHOSPHODIESTERASE ELAC PROTEIN 1"/>
    <property type="match status" value="1"/>
</dbReference>
<dbReference type="InterPro" id="IPR027794">
    <property type="entry name" value="tRNase_Z_dom"/>
</dbReference>